<dbReference type="InterPro" id="IPR036188">
    <property type="entry name" value="FAD/NAD-bd_sf"/>
</dbReference>
<dbReference type="eggNOG" id="COG0578">
    <property type="taxonomic scope" value="Bacteria"/>
</dbReference>
<gene>
    <name evidence="1" type="ORF">MCY_00859</name>
</gene>
<dbReference type="HOGENOM" id="CLU_2731846_0_0_5"/>
<dbReference type="Gene3D" id="3.50.50.60">
    <property type="entry name" value="FAD/NAD(P)-binding domain"/>
    <property type="match status" value="1"/>
</dbReference>
<evidence type="ECO:0000313" key="1">
    <source>
        <dbReference type="EMBL" id="EJF86076.1"/>
    </source>
</evidence>
<dbReference type="STRING" id="1094556.MCY_00859"/>
<reference evidence="1 2" key="1">
    <citation type="submission" date="2012-03" db="EMBL/GenBank/DDBJ databases">
        <title>The Genome Sequence of Bartonella rattimassiliensis 15908.</title>
        <authorList>
            <consortium name="The Broad Institute Genome Sequencing Platform"/>
            <consortium name="The Broad Institute Genome Sequencing Center for Infectious Disease"/>
            <person name="Feldgarden M."/>
            <person name="Kirby J."/>
            <person name="Kosoy M."/>
            <person name="Birtles R."/>
            <person name="Probert W.S."/>
            <person name="Chiaraviglio L."/>
            <person name="Young S.K."/>
            <person name="Zeng Q."/>
            <person name="Gargeya S."/>
            <person name="Fitzgerald M."/>
            <person name="Haas B."/>
            <person name="Abouelleil A."/>
            <person name="Alvarado L."/>
            <person name="Arachchi H.M."/>
            <person name="Berlin A."/>
            <person name="Chapman S.B."/>
            <person name="Gearin G."/>
            <person name="Goldberg J."/>
            <person name="Griggs A."/>
            <person name="Gujja S."/>
            <person name="Hansen M."/>
            <person name="Heiman D."/>
            <person name="Howarth C."/>
            <person name="Larimer J."/>
            <person name="Lui A."/>
            <person name="MacDonald P.J.P."/>
            <person name="McCowen C."/>
            <person name="Montmayeur A."/>
            <person name="Murphy C."/>
            <person name="Neiman D."/>
            <person name="Pearson M."/>
            <person name="Priest M."/>
            <person name="Roberts A."/>
            <person name="Saif S."/>
            <person name="Shea T."/>
            <person name="Sisk P."/>
            <person name="Stolte C."/>
            <person name="Sykes S."/>
            <person name="Wortman J."/>
            <person name="Nusbaum C."/>
            <person name="Birren B."/>
        </authorList>
    </citation>
    <scope>NUCLEOTIDE SEQUENCE [LARGE SCALE GENOMIC DNA]</scope>
    <source>
        <strain evidence="1 2">15908</strain>
    </source>
</reference>
<keyword evidence="2" id="KW-1185">Reference proteome</keyword>
<proteinExistence type="predicted"/>
<comment type="caution">
    <text evidence="1">The sequence shown here is derived from an EMBL/GenBank/DDBJ whole genome shotgun (WGS) entry which is preliminary data.</text>
</comment>
<sequence length="71" mass="8380">MTGPWIDHVLVNLLNCKEYPPIRLVRGSYILVPKLYTYDRSYIFQNGDKCIIFTMPHQEEFTFLGITDCNH</sequence>
<protein>
    <submittedName>
        <fullName evidence="1">Uncharacterized protein</fullName>
    </submittedName>
</protein>
<dbReference type="Proteomes" id="UP000001077">
    <property type="component" value="Unassembled WGS sequence"/>
</dbReference>
<name>J0QKE8_9HYPH</name>
<dbReference type="PATRIC" id="fig|1094556.3.peg.980"/>
<evidence type="ECO:0000313" key="2">
    <source>
        <dbReference type="Proteomes" id="UP000001077"/>
    </source>
</evidence>
<dbReference type="Gene3D" id="3.30.9.10">
    <property type="entry name" value="D-Amino Acid Oxidase, subunit A, domain 2"/>
    <property type="match status" value="1"/>
</dbReference>
<organism evidence="1 2">
    <name type="scientific">Bartonella rattimassiliensis 15908</name>
    <dbReference type="NCBI Taxonomy" id="1094556"/>
    <lineage>
        <taxon>Bacteria</taxon>
        <taxon>Pseudomonadati</taxon>
        <taxon>Pseudomonadota</taxon>
        <taxon>Alphaproteobacteria</taxon>
        <taxon>Hyphomicrobiales</taxon>
        <taxon>Bartonellaceae</taxon>
        <taxon>Bartonella</taxon>
    </lineage>
</organism>
<accession>J0QKE8</accession>
<dbReference type="EMBL" id="AILY01000018">
    <property type="protein sequence ID" value="EJF86076.1"/>
    <property type="molecule type" value="Genomic_DNA"/>
</dbReference>
<dbReference type="AlphaFoldDB" id="J0QKE8"/>